<dbReference type="SUPFAM" id="SSF53720">
    <property type="entry name" value="ALDH-like"/>
    <property type="match status" value="1"/>
</dbReference>
<dbReference type="Gene3D" id="3.40.605.10">
    <property type="entry name" value="Aldehyde Dehydrogenase, Chain A, domain 1"/>
    <property type="match status" value="1"/>
</dbReference>
<reference evidence="6" key="1">
    <citation type="submission" date="2020-10" db="EMBL/GenBank/DDBJ databases">
        <authorList>
            <person name="Palmer J.M."/>
        </authorList>
    </citation>
    <scope>NUCLEOTIDE SEQUENCE</scope>
    <source>
        <strain evidence="6">UCD 2041</strain>
    </source>
</reference>
<accession>A0A871RFF9</accession>
<evidence type="ECO:0000256" key="4">
    <source>
        <dbReference type="RuleBase" id="RU003345"/>
    </source>
</evidence>
<dbReference type="InterPro" id="IPR016160">
    <property type="entry name" value="Ald_DH_CS_CYS"/>
</dbReference>
<dbReference type="PROSITE" id="PS00687">
    <property type="entry name" value="ALDEHYDE_DEHYDR_GLU"/>
    <property type="match status" value="1"/>
</dbReference>
<dbReference type="Pfam" id="PF00171">
    <property type="entry name" value="Aldedh"/>
    <property type="match status" value="1"/>
</dbReference>
<evidence type="ECO:0000256" key="3">
    <source>
        <dbReference type="PROSITE-ProRule" id="PRU10007"/>
    </source>
</evidence>
<dbReference type="GeneID" id="64574925"/>
<dbReference type="FunFam" id="3.40.309.10:FF:000012">
    <property type="entry name" value="Betaine aldehyde dehydrogenase"/>
    <property type="match status" value="1"/>
</dbReference>
<comment type="similarity">
    <text evidence="1 4">Belongs to the aldehyde dehydrogenase family.</text>
</comment>
<feature type="domain" description="Aldehyde dehydrogenase" evidence="5">
    <location>
        <begin position="34"/>
        <end position="497"/>
    </location>
</feature>
<sequence length="1323" mass="150582">MTSVYPLEVKIQVPNGDEWNQKTGLFINNEFIYSDKKELIEVENPGNGTTICSVYLADKSDVNKAVRAAKNTYETEWKHFSGQKRSNILLKIANLIRKNSSHLADLEALESGKPKNNNAIGDVLHTADVFEYFAGLAVTAKSGRTIETEPSKFTYTIMEPYGVCGAVIAWNFPCSTFGWKTAPCLAAGNTIVVKTSELTPLSALYICELAKEAGLPAGCLNVTCGKGTTAGAALSEHPDVMKVSFTGSTNVGRIIQSSASVNLKACTLECGGKSPLVVYDDADLEQSIKWAAFGIFFNKGEICTASSRIYVQDTIYDAFLKRFAEYVKSTFVQGDQFTEGVNVGPQISKAQRDRILGYIKTGVKEGARLLTGGSTPENLADSKGYFLSPTILADCNQQMRVVKEEIFGPVVTVSRFHTDEEAIKLSNDTNYGLAAYVFTKNLERSQKFITGVESGQVFVNITFAADYRVPFGGYKMSGRGRELGEAGLAAFQQVKAVHINLVHRSQTSKLEKKEHAYSEQNEDERTDAFLANTKFCSVEQPHTAPPKPGIFRSAISALFDKKLPTHNEQLSQVIKKSKANEADRLDSVASTNYLIISNASLTRVSQNNKYRTETEDKNASSSFDLPVLLQLLSHNSNEERNFGLILQSDYSSLKSLFSKKFLKHEIQIPDFGSIPLLRIFLMKRDYGQALSIVKVNFKSGNILTPQEFVQLLTILYPKKKLAFSLVEMYAQKYDISAFDHECKRKILQLAYYNGDFPMFDELFRSFPNNSKISTPSLLSIALKAYIESDRIDTAVRLFDFSVKSREKLPCYVLDTYIKDLQRVTHNAELCYNAYRLWISANLQTWPQTDALVYQFLRRFGTLEQQDWFMGCLTRKGRATHPEILMVDLTSKLVSRANMKHFYSTGGYQKWISLLKSDNTLLDKFKTKMFDLNMVHGLYDNVVHILRESTTEKDFLRRLDKLLIHLKSYGQSHTLGEFLLKLHKELGLKIHPYYIENILRCLQAEHPEHSLEIKNLFCKFFSDDNTGKNSHMKIKLEKQLTPLNNVIGKRHNSSRKINDMTILAVENRAKSGIHPVQYDLLIAMKKCKSIDDFRRTIRLIYKYQGELNADNLKFQIEAFWKQRDLRISIPGGRSARTFLKKVLNDEHIFNSATLYDIIRLVMISTKFNDFDVGIELLKRLQKRNLKPSNRAEMERFAYCLLNFFFKKGDFKSVLLILEEINKTEGFPISMQLVENLENIRSKYSGEIIRQLENEQEDDAGNNTVNQMALKKAVYSKVMKYYSNTTLQMHNTALKQSQNIDHEIEYFARRFKDWMNEEYTLRQYK</sequence>
<dbReference type="InterPro" id="IPR016162">
    <property type="entry name" value="Ald_DH_N"/>
</dbReference>
<dbReference type="PROSITE" id="PS00070">
    <property type="entry name" value="ALDEHYDE_DEHYDR_CYS"/>
    <property type="match status" value="1"/>
</dbReference>
<dbReference type="OrthoDB" id="310895at2759"/>
<evidence type="ECO:0000259" key="5">
    <source>
        <dbReference type="Pfam" id="PF00171"/>
    </source>
</evidence>
<dbReference type="RefSeq" id="XP_041139308.1">
    <property type="nucleotide sequence ID" value="XM_041281517.1"/>
</dbReference>
<dbReference type="PANTHER" id="PTHR11699">
    <property type="entry name" value="ALDEHYDE DEHYDROGENASE-RELATED"/>
    <property type="match status" value="1"/>
</dbReference>
<dbReference type="InterPro" id="IPR016163">
    <property type="entry name" value="Ald_DH_C"/>
</dbReference>
<evidence type="ECO:0000313" key="6">
    <source>
        <dbReference type="EMBL" id="QOU22815.1"/>
    </source>
</evidence>
<feature type="active site" evidence="3">
    <location>
        <position position="269"/>
    </location>
</feature>
<name>A0A871RFF9_DEKBR</name>
<dbReference type="GO" id="GO:0016620">
    <property type="term" value="F:oxidoreductase activity, acting on the aldehyde or oxo group of donors, NAD or NADP as acceptor"/>
    <property type="evidence" value="ECO:0007669"/>
    <property type="project" value="InterPro"/>
</dbReference>
<dbReference type="InterPro" id="IPR029510">
    <property type="entry name" value="Ald_DH_CS_GLU"/>
</dbReference>
<evidence type="ECO:0000313" key="7">
    <source>
        <dbReference type="Proteomes" id="UP000663131"/>
    </source>
</evidence>
<gene>
    <name evidence="6" type="ORF">BRETT_003001</name>
</gene>
<dbReference type="KEGG" id="bbrx:BRETT_003001"/>
<protein>
    <recommendedName>
        <fullName evidence="5">Aldehyde dehydrogenase domain-containing protein</fullName>
    </recommendedName>
</protein>
<dbReference type="FunFam" id="3.40.605.10:FF:000007">
    <property type="entry name" value="NAD/NADP-dependent betaine aldehyde dehydrogenase"/>
    <property type="match status" value="1"/>
</dbReference>
<dbReference type="Proteomes" id="UP000663131">
    <property type="component" value="Chromosome 9"/>
</dbReference>
<evidence type="ECO:0000256" key="1">
    <source>
        <dbReference type="ARBA" id="ARBA00009986"/>
    </source>
</evidence>
<dbReference type="Gene3D" id="3.40.309.10">
    <property type="entry name" value="Aldehyde Dehydrogenase, Chain A, domain 2"/>
    <property type="match status" value="1"/>
</dbReference>
<keyword evidence="2 4" id="KW-0560">Oxidoreductase</keyword>
<reference evidence="6" key="2">
    <citation type="journal article" name="BMC Genomics">
        <title>New genome assemblies reveal patterns of domestication and adaptation across Brettanomyces (Dekkera) species.</title>
        <authorList>
            <person name="Roach M.J."/>
            <person name="Borneman A.R."/>
        </authorList>
    </citation>
    <scope>NUCLEOTIDE SEQUENCE</scope>
    <source>
        <strain evidence="6">UCD 2041</strain>
    </source>
</reference>
<dbReference type="EMBL" id="CP063137">
    <property type="protein sequence ID" value="QOU22815.1"/>
    <property type="molecule type" value="Genomic_DNA"/>
</dbReference>
<proteinExistence type="inferred from homology"/>
<dbReference type="InterPro" id="IPR015590">
    <property type="entry name" value="Aldehyde_DH_dom"/>
</dbReference>
<dbReference type="InterPro" id="IPR016161">
    <property type="entry name" value="Ald_DH/histidinol_DH"/>
</dbReference>
<evidence type="ECO:0000256" key="2">
    <source>
        <dbReference type="ARBA" id="ARBA00023002"/>
    </source>
</evidence>
<organism evidence="6 7">
    <name type="scientific">Dekkera bruxellensis</name>
    <name type="common">Brettanomyces custersii</name>
    <dbReference type="NCBI Taxonomy" id="5007"/>
    <lineage>
        <taxon>Eukaryota</taxon>
        <taxon>Fungi</taxon>
        <taxon>Dikarya</taxon>
        <taxon>Ascomycota</taxon>
        <taxon>Saccharomycotina</taxon>
        <taxon>Pichiomycetes</taxon>
        <taxon>Pichiales</taxon>
        <taxon>Pichiaceae</taxon>
        <taxon>Brettanomyces</taxon>
    </lineage>
</organism>